<feature type="domain" description="Retroviral polymerase SH3-like" evidence="1">
    <location>
        <begin position="63"/>
        <end position="125"/>
    </location>
</feature>
<protein>
    <recommendedName>
        <fullName evidence="1">Retroviral polymerase SH3-like domain-containing protein</fullName>
    </recommendedName>
</protein>
<dbReference type="Pfam" id="PF25597">
    <property type="entry name" value="SH3_retrovirus"/>
    <property type="match status" value="1"/>
</dbReference>
<comment type="caution">
    <text evidence="2">The sequence shown here is derived from an EMBL/GenBank/DDBJ whole genome shotgun (WGS) entry which is preliminary data.</text>
</comment>
<evidence type="ECO:0000259" key="1">
    <source>
        <dbReference type="Pfam" id="PF25597"/>
    </source>
</evidence>
<organism evidence="2 3">
    <name type="scientific">Cobetia crustatorum</name>
    <dbReference type="NCBI Taxonomy" id="553385"/>
    <lineage>
        <taxon>Bacteria</taxon>
        <taxon>Pseudomonadati</taxon>
        <taxon>Pseudomonadota</taxon>
        <taxon>Gammaproteobacteria</taxon>
        <taxon>Oceanospirillales</taxon>
        <taxon>Halomonadaceae</taxon>
        <taxon>Cobetia</taxon>
    </lineage>
</organism>
<dbReference type="InterPro" id="IPR057670">
    <property type="entry name" value="SH3_retrovirus"/>
</dbReference>
<dbReference type="SUPFAM" id="SSF53098">
    <property type="entry name" value="Ribonuclease H-like"/>
    <property type="match status" value="1"/>
</dbReference>
<dbReference type="RefSeq" id="WP_144728165.1">
    <property type="nucleotide sequence ID" value="NZ_CAWOWR010000067.1"/>
</dbReference>
<dbReference type="PANTHER" id="PTHR42648">
    <property type="entry name" value="TRANSPOSASE, PUTATIVE-RELATED"/>
    <property type="match status" value="1"/>
</dbReference>
<evidence type="ECO:0000313" key="2">
    <source>
        <dbReference type="EMBL" id="TVU58161.1"/>
    </source>
</evidence>
<reference evidence="2 3" key="1">
    <citation type="submission" date="2019-07" db="EMBL/GenBank/DDBJ databases">
        <title>Diversity of Bacteria from Kongsfjorden, Arctic.</title>
        <authorList>
            <person name="Yu Y."/>
        </authorList>
    </citation>
    <scope>NUCLEOTIDE SEQUENCE [LARGE SCALE GENOMIC DNA]</scope>
    <source>
        <strain evidence="2 3">SM1923</strain>
    </source>
</reference>
<dbReference type="EMBL" id="VNFH01000151">
    <property type="protein sequence ID" value="TVU58161.1"/>
    <property type="molecule type" value="Genomic_DNA"/>
</dbReference>
<proteinExistence type="predicted"/>
<name>A0A558GMP7_9GAMM</name>
<accession>A0A558GMP7</accession>
<dbReference type="InterPro" id="IPR039537">
    <property type="entry name" value="Retrotran_Ty1/copia-like"/>
</dbReference>
<dbReference type="PANTHER" id="PTHR42648:SF21">
    <property type="entry name" value="CYSTEINE-RICH RLK (RECEPTOR-LIKE PROTEIN KINASE) 8"/>
    <property type="match status" value="1"/>
</dbReference>
<evidence type="ECO:0000313" key="3">
    <source>
        <dbReference type="Proteomes" id="UP000319941"/>
    </source>
</evidence>
<sequence length="146" mass="16815">MLQEMANVMLNSMKLSKNLWAEAVNTACYIINRVYTRKDNNKTAYELWFDKKPTVKYFRVFGSKCYILRDRENLGKFDTKSDEGIFLGYSLNSRAYRVLNKRTGVIQESINVVIDDNINTPVSDSDNDEVLIIDKPDTSLNQTAPD</sequence>
<gene>
    <name evidence="2" type="ORF">FQP86_17975</name>
</gene>
<dbReference type="InterPro" id="IPR012337">
    <property type="entry name" value="RNaseH-like_sf"/>
</dbReference>
<feature type="non-terminal residue" evidence="2">
    <location>
        <position position="146"/>
    </location>
</feature>
<dbReference type="OrthoDB" id="1495855at2"/>
<keyword evidence="3" id="KW-1185">Reference proteome</keyword>
<dbReference type="AlphaFoldDB" id="A0A558GMP7"/>
<dbReference type="Proteomes" id="UP000319941">
    <property type="component" value="Unassembled WGS sequence"/>
</dbReference>